<reference evidence="2 3" key="1">
    <citation type="submission" date="2022-01" db="EMBL/GenBank/DDBJ databases">
        <authorList>
            <person name="Xiong W."/>
            <person name="Schranz E."/>
        </authorList>
    </citation>
    <scope>NUCLEOTIDE SEQUENCE [LARGE SCALE GENOMIC DNA]</scope>
</reference>
<evidence type="ECO:0000256" key="1">
    <source>
        <dbReference type="SAM" id="MobiDB-lite"/>
    </source>
</evidence>
<proteinExistence type="predicted"/>
<sequence length="144" mass="16411">MYVITNIIVATGSNPSNLKITTRSNLTQWDEEKGWRSTDATRKYEEMMKLRNEHTMDTMSDKSILEKVLRRSSIYLSGWGCDPVVNEKRCAIMEQKMIEKYIMPPPSSTSSGQSEDDTSDCDTSTQTGSGQYHGENIDEFDHIE</sequence>
<dbReference type="Proteomes" id="UP001157418">
    <property type="component" value="Unassembled WGS sequence"/>
</dbReference>
<feature type="region of interest" description="Disordered" evidence="1">
    <location>
        <begin position="101"/>
        <end position="144"/>
    </location>
</feature>
<accession>A0AAU9NDP6</accession>
<evidence type="ECO:0000313" key="2">
    <source>
        <dbReference type="EMBL" id="CAH1434533.1"/>
    </source>
</evidence>
<gene>
    <name evidence="2" type="ORF">LVIROSA_LOCUS21046</name>
</gene>
<protein>
    <submittedName>
        <fullName evidence="2">Uncharacterized protein</fullName>
    </submittedName>
</protein>
<keyword evidence="3" id="KW-1185">Reference proteome</keyword>
<comment type="caution">
    <text evidence="2">The sequence shown here is derived from an EMBL/GenBank/DDBJ whole genome shotgun (WGS) entry which is preliminary data.</text>
</comment>
<name>A0AAU9NDP6_9ASTR</name>
<dbReference type="EMBL" id="CAKMRJ010003667">
    <property type="protein sequence ID" value="CAH1434533.1"/>
    <property type="molecule type" value="Genomic_DNA"/>
</dbReference>
<dbReference type="AlphaFoldDB" id="A0AAU9NDP6"/>
<evidence type="ECO:0000313" key="3">
    <source>
        <dbReference type="Proteomes" id="UP001157418"/>
    </source>
</evidence>
<organism evidence="2 3">
    <name type="scientific">Lactuca virosa</name>
    <dbReference type="NCBI Taxonomy" id="75947"/>
    <lineage>
        <taxon>Eukaryota</taxon>
        <taxon>Viridiplantae</taxon>
        <taxon>Streptophyta</taxon>
        <taxon>Embryophyta</taxon>
        <taxon>Tracheophyta</taxon>
        <taxon>Spermatophyta</taxon>
        <taxon>Magnoliopsida</taxon>
        <taxon>eudicotyledons</taxon>
        <taxon>Gunneridae</taxon>
        <taxon>Pentapetalae</taxon>
        <taxon>asterids</taxon>
        <taxon>campanulids</taxon>
        <taxon>Asterales</taxon>
        <taxon>Asteraceae</taxon>
        <taxon>Cichorioideae</taxon>
        <taxon>Cichorieae</taxon>
        <taxon>Lactucinae</taxon>
        <taxon>Lactuca</taxon>
    </lineage>
</organism>
<feature type="compositionally biased region" description="Basic and acidic residues" evidence="1">
    <location>
        <begin position="135"/>
        <end position="144"/>
    </location>
</feature>